<accession>A0A117M690</accession>
<dbReference type="Proteomes" id="UP000053467">
    <property type="component" value="Unassembled WGS sequence"/>
</dbReference>
<evidence type="ECO:0000313" key="2">
    <source>
        <dbReference type="Proteomes" id="UP000053467"/>
    </source>
</evidence>
<dbReference type="AlphaFoldDB" id="A0A117M690"/>
<evidence type="ECO:0000313" key="1">
    <source>
        <dbReference type="EMBL" id="KUK86666.1"/>
    </source>
</evidence>
<dbReference type="Gene3D" id="3.90.280.10">
    <property type="entry name" value="PEBP-like"/>
    <property type="match status" value="1"/>
</dbReference>
<dbReference type="InterPro" id="IPR036610">
    <property type="entry name" value="PEBP-like_sf"/>
</dbReference>
<organism evidence="1 2">
    <name type="scientific">candidate division TA06 bacterium 34_109</name>
    <dbReference type="NCBI Taxonomy" id="1635277"/>
    <lineage>
        <taxon>Bacteria</taxon>
        <taxon>Bacteria division TA06</taxon>
    </lineage>
</organism>
<dbReference type="InterPro" id="IPR008914">
    <property type="entry name" value="PEBP"/>
</dbReference>
<dbReference type="NCBIfam" id="TIGR00481">
    <property type="entry name" value="YbhB/YbcL family Raf kinase inhibitor-like protein"/>
    <property type="match status" value="1"/>
</dbReference>
<dbReference type="PROSITE" id="PS51257">
    <property type="entry name" value="PROKAR_LIPOPROTEIN"/>
    <property type="match status" value="1"/>
</dbReference>
<dbReference type="SUPFAM" id="SSF49777">
    <property type="entry name" value="PEBP-like"/>
    <property type="match status" value="1"/>
</dbReference>
<dbReference type="PANTHER" id="PTHR30289">
    <property type="entry name" value="UNCHARACTERIZED PROTEIN YBCL-RELATED"/>
    <property type="match status" value="1"/>
</dbReference>
<reference evidence="2" key="1">
    <citation type="journal article" date="2015" name="MBio">
        <title>Genome-Resolved Metagenomic Analysis Reveals Roles for Candidate Phyla and Other Microbial Community Members in Biogeochemical Transformations in Oil Reservoirs.</title>
        <authorList>
            <person name="Hu P."/>
            <person name="Tom L."/>
            <person name="Singh A."/>
            <person name="Thomas B.C."/>
            <person name="Baker B.J."/>
            <person name="Piceno Y.M."/>
            <person name="Andersen G.L."/>
            <person name="Banfield J.F."/>
        </authorList>
    </citation>
    <scope>NUCLEOTIDE SEQUENCE [LARGE SCALE GENOMIC DNA]</scope>
</reference>
<dbReference type="InterPro" id="IPR005247">
    <property type="entry name" value="YbhB_YbcL/LppC-like"/>
</dbReference>
<gene>
    <name evidence="1" type="ORF">XE03_1365</name>
</gene>
<sequence>MKNKVYIFFLLFLLFFLLGCKTDKEVSEKKELEVFSDFENYSLIPEKFSYKGGNISPVVRIRNIPSETKSLVLIVEDPDAPFKKFIHWILFNIPPFDSIIPEGISKNSFKLEDGILQGLNSLGEYTYFGPNPPSGTHRYFFKVYAIDTFLLEDSTLTYENILKMIENHIISYGELVGKYSKK</sequence>
<protein>
    <submittedName>
        <fullName evidence="1">PEBP family protein</fullName>
    </submittedName>
</protein>
<dbReference type="EMBL" id="LGGX01000014">
    <property type="protein sequence ID" value="KUK86666.1"/>
    <property type="molecule type" value="Genomic_DNA"/>
</dbReference>
<proteinExistence type="predicted"/>
<comment type="caution">
    <text evidence="1">The sequence shown here is derived from an EMBL/GenBank/DDBJ whole genome shotgun (WGS) entry which is preliminary data.</text>
</comment>
<dbReference type="PANTHER" id="PTHR30289:SF1">
    <property type="entry name" value="PEBP (PHOSPHATIDYLETHANOLAMINE-BINDING PROTEIN) FAMILY PROTEIN"/>
    <property type="match status" value="1"/>
</dbReference>
<dbReference type="CDD" id="cd00865">
    <property type="entry name" value="PEBP_bact_arch"/>
    <property type="match status" value="1"/>
</dbReference>
<name>A0A117M690_UNCT6</name>
<dbReference type="Pfam" id="PF01161">
    <property type="entry name" value="PBP"/>
    <property type="match status" value="1"/>
</dbReference>